<dbReference type="OrthoDB" id="9785707at2"/>
<evidence type="ECO:0000313" key="4">
    <source>
        <dbReference type="Proteomes" id="UP000184278"/>
    </source>
</evidence>
<dbReference type="NCBIfam" id="TIGR00732">
    <property type="entry name" value="dprA"/>
    <property type="match status" value="1"/>
</dbReference>
<dbReference type="GO" id="GO:0009294">
    <property type="term" value="P:DNA-mediated transformation"/>
    <property type="evidence" value="ECO:0007669"/>
    <property type="project" value="InterPro"/>
</dbReference>
<reference evidence="4" key="1">
    <citation type="submission" date="2016-11" db="EMBL/GenBank/DDBJ databases">
        <authorList>
            <person name="Varghese N."/>
            <person name="Submissions S."/>
        </authorList>
    </citation>
    <scope>NUCLEOTIDE SEQUENCE [LARGE SCALE GENOMIC DNA]</scope>
    <source>
        <strain evidence="4">DSM 3071</strain>
    </source>
</reference>
<dbReference type="RefSeq" id="WP_073385213.1">
    <property type="nucleotide sequence ID" value="NZ_FQXK01000004.1"/>
</dbReference>
<sequence length="396" mass="43691">MTEQELIDFYMLTRVRGLGKKSLHKLISTYQNAGSILALSDREIDQILGQKTAENFKYTKRIWNKEKEYKKMIDMGIRIIPYSDESFPEKLRTIPDPPACLFVKGKLPDNNKPSVSIVGARMCSEYGRYASRQFGLGLAEAGIQIISGMALGVDGISQKAALKAGYPSYAVLGCSPEYCYPDGNRDVYDMLCQNGGIISEYAPGTPPEARLFPMRNRIISGLSDIVLVIEARKKSGTQITVDMALEQGKEIFAVPGRITDRLSDGCNELIRQGAGIALSPEDIISSLGTINRSSYAGNNSENHYEAKQLDFSDISSWQISTEESNPEQINVEENLSPLENAILNVMDIYPISATQIAQLLEKSGITEPVNVILSALTMMQLNGLIKSQGSYYIKTL</sequence>
<protein>
    <submittedName>
        <fullName evidence="3">DNA processing protein</fullName>
    </submittedName>
</protein>
<gene>
    <name evidence="3" type="ORF">SAMN02745229_00482</name>
</gene>
<dbReference type="STRING" id="1121131.SAMN02745229_00482"/>
<organism evidence="3 4">
    <name type="scientific">Butyrivibrio fibrisolvens DSM 3071</name>
    <dbReference type="NCBI Taxonomy" id="1121131"/>
    <lineage>
        <taxon>Bacteria</taxon>
        <taxon>Bacillati</taxon>
        <taxon>Bacillota</taxon>
        <taxon>Clostridia</taxon>
        <taxon>Lachnospirales</taxon>
        <taxon>Lachnospiraceae</taxon>
        <taxon>Butyrivibrio</taxon>
    </lineage>
</organism>
<evidence type="ECO:0000259" key="2">
    <source>
        <dbReference type="Pfam" id="PF02481"/>
    </source>
</evidence>
<evidence type="ECO:0000313" key="3">
    <source>
        <dbReference type="EMBL" id="SHH45447.1"/>
    </source>
</evidence>
<dbReference type="InterPro" id="IPR003488">
    <property type="entry name" value="DprA"/>
</dbReference>
<dbReference type="Gene3D" id="3.40.50.450">
    <property type="match status" value="1"/>
</dbReference>
<keyword evidence="4" id="KW-1185">Reference proteome</keyword>
<comment type="similarity">
    <text evidence="1">Belongs to the DprA/Smf family.</text>
</comment>
<dbReference type="PANTHER" id="PTHR43022:SF1">
    <property type="entry name" value="PROTEIN SMF"/>
    <property type="match status" value="1"/>
</dbReference>
<dbReference type="GeneID" id="89509387"/>
<evidence type="ECO:0000256" key="1">
    <source>
        <dbReference type="ARBA" id="ARBA00006525"/>
    </source>
</evidence>
<dbReference type="InterPro" id="IPR057666">
    <property type="entry name" value="DrpA_SLOG"/>
</dbReference>
<proteinExistence type="inferred from homology"/>
<dbReference type="Pfam" id="PF02481">
    <property type="entry name" value="DNA_processg_A"/>
    <property type="match status" value="1"/>
</dbReference>
<dbReference type="AlphaFoldDB" id="A0A1M5T3W8"/>
<dbReference type="EMBL" id="FQXK01000004">
    <property type="protein sequence ID" value="SHH45447.1"/>
    <property type="molecule type" value="Genomic_DNA"/>
</dbReference>
<dbReference type="PANTHER" id="PTHR43022">
    <property type="entry name" value="PROTEIN SMF"/>
    <property type="match status" value="1"/>
</dbReference>
<name>A0A1M5T3W8_BUTFI</name>
<feature type="domain" description="Smf/DprA SLOG" evidence="2">
    <location>
        <begin position="79"/>
        <end position="287"/>
    </location>
</feature>
<accession>A0A1M5T3W8</accession>
<dbReference type="Proteomes" id="UP000184278">
    <property type="component" value="Unassembled WGS sequence"/>
</dbReference>
<dbReference type="SUPFAM" id="SSF102405">
    <property type="entry name" value="MCP/YpsA-like"/>
    <property type="match status" value="1"/>
</dbReference>